<comment type="caution">
    <text evidence="1">The sequence shown here is derived from an EMBL/GenBank/DDBJ whole genome shotgun (WGS) entry which is preliminary data.</text>
</comment>
<evidence type="ECO:0000313" key="1">
    <source>
        <dbReference type="EMBL" id="KAL3638982.1"/>
    </source>
</evidence>
<dbReference type="InterPro" id="IPR004320">
    <property type="entry name" value="BPS1_pln"/>
</dbReference>
<sequence>MAPSQMNFRSISLPSRLHPINSTGFESELQNLNSCISINTPITSKAIQSSLLGLAQLYTSVDKHTQNHHQDGRSIEDSLESSIEFLDSCNNISELVQMIRENVQALQSALRRKGPASQNDVNSYFSFRKKMNKCIAKSLKTLKNFESKNGSDVDQVTIAVFKSILVFLSWPAGRSGGWNLVSRLMNAKSTENGVISEVGCADSVLGALRNCSSNEGVDLQMVLRSLQNLDDCVEGIELGLQRLFRQLLQCRVTFLNILTDH</sequence>
<proteinExistence type="predicted"/>
<dbReference type="Proteomes" id="UP001632038">
    <property type="component" value="Unassembled WGS sequence"/>
</dbReference>
<dbReference type="EMBL" id="JAVIJP010000018">
    <property type="protein sequence ID" value="KAL3638982.1"/>
    <property type="molecule type" value="Genomic_DNA"/>
</dbReference>
<dbReference type="PANTHER" id="PTHR33070">
    <property type="entry name" value="OS06G0725500 PROTEIN"/>
    <property type="match status" value="1"/>
</dbReference>
<reference evidence="2" key="1">
    <citation type="journal article" date="2024" name="IScience">
        <title>Strigolactones Initiate the Formation of Haustorium-like Structures in Castilleja.</title>
        <authorList>
            <person name="Buerger M."/>
            <person name="Peterson D."/>
            <person name="Chory J."/>
        </authorList>
    </citation>
    <scope>NUCLEOTIDE SEQUENCE [LARGE SCALE GENOMIC DNA]</scope>
</reference>
<dbReference type="PANTHER" id="PTHR33070:SF120">
    <property type="entry name" value="EXPRESSED PROTEIN"/>
    <property type="match status" value="1"/>
</dbReference>
<evidence type="ECO:0000313" key="2">
    <source>
        <dbReference type="Proteomes" id="UP001632038"/>
    </source>
</evidence>
<gene>
    <name evidence="1" type="ORF">CASFOL_016889</name>
</gene>
<name>A0ABD3DAF0_9LAMI</name>
<keyword evidence="2" id="KW-1185">Reference proteome</keyword>
<protein>
    <submittedName>
        <fullName evidence="1">Uncharacterized protein</fullName>
    </submittedName>
</protein>
<dbReference type="Pfam" id="PF03087">
    <property type="entry name" value="BPS1"/>
    <property type="match status" value="1"/>
</dbReference>
<accession>A0ABD3DAF0</accession>
<organism evidence="1 2">
    <name type="scientific">Castilleja foliolosa</name>
    <dbReference type="NCBI Taxonomy" id="1961234"/>
    <lineage>
        <taxon>Eukaryota</taxon>
        <taxon>Viridiplantae</taxon>
        <taxon>Streptophyta</taxon>
        <taxon>Embryophyta</taxon>
        <taxon>Tracheophyta</taxon>
        <taxon>Spermatophyta</taxon>
        <taxon>Magnoliopsida</taxon>
        <taxon>eudicotyledons</taxon>
        <taxon>Gunneridae</taxon>
        <taxon>Pentapetalae</taxon>
        <taxon>asterids</taxon>
        <taxon>lamiids</taxon>
        <taxon>Lamiales</taxon>
        <taxon>Orobanchaceae</taxon>
        <taxon>Pedicularideae</taxon>
        <taxon>Castillejinae</taxon>
        <taxon>Castilleja</taxon>
    </lineage>
</organism>
<dbReference type="AlphaFoldDB" id="A0ABD3DAF0"/>